<evidence type="ECO:0000256" key="9">
    <source>
        <dbReference type="ARBA" id="ARBA00022919"/>
    </source>
</evidence>
<evidence type="ECO:0000256" key="5">
    <source>
        <dbReference type="ARBA" id="ARBA00022692"/>
    </source>
</evidence>
<keyword evidence="12" id="KW-0443">Lipid metabolism</keyword>
<dbReference type="GO" id="GO:0006666">
    <property type="term" value="P:3-keto-sphinganine metabolic process"/>
    <property type="evidence" value="ECO:0007669"/>
    <property type="project" value="InterPro"/>
</dbReference>
<evidence type="ECO:0000256" key="17">
    <source>
        <dbReference type="ARBA" id="ARBA00032891"/>
    </source>
</evidence>
<dbReference type="FunFam" id="3.40.50.720:FF:000578">
    <property type="entry name" value="3-ketodihydrosphingosine reductase"/>
    <property type="match status" value="1"/>
</dbReference>
<evidence type="ECO:0000256" key="20">
    <source>
        <dbReference type="SAM" id="Phobius"/>
    </source>
</evidence>
<name>A0A120K1E4_9SACH</name>
<dbReference type="RefSeq" id="XP_017986288.1">
    <property type="nucleotide sequence ID" value="XM_018130799.1"/>
</dbReference>
<evidence type="ECO:0000256" key="7">
    <source>
        <dbReference type="ARBA" id="ARBA00022824"/>
    </source>
</evidence>
<gene>
    <name evidence="21" type="ORF">AW171_hschr21115</name>
</gene>
<evidence type="ECO:0000256" key="10">
    <source>
        <dbReference type="ARBA" id="ARBA00022989"/>
    </source>
</evidence>
<comment type="pathway">
    <text evidence="2">Lipid metabolism; sphingolipid metabolism.</text>
</comment>
<keyword evidence="7" id="KW-0256">Endoplasmic reticulum</keyword>
<keyword evidence="6" id="KW-0547">Nucleotide-binding</keyword>
<dbReference type="PRINTS" id="PR00081">
    <property type="entry name" value="GDHRDH"/>
</dbReference>
<keyword evidence="9" id="KW-0746">Sphingolipid metabolism</keyword>
<evidence type="ECO:0000256" key="13">
    <source>
        <dbReference type="ARBA" id="ARBA00023136"/>
    </source>
</evidence>
<comment type="subcellular location">
    <subcellularLocation>
        <location evidence="1">Endoplasmic reticulum membrane</location>
    </subcellularLocation>
</comment>
<evidence type="ECO:0000256" key="15">
    <source>
        <dbReference type="ARBA" id="ARBA00026241"/>
    </source>
</evidence>
<keyword evidence="13 20" id="KW-0472">Membrane</keyword>
<dbReference type="STRING" id="45286.A0A120K1E4"/>
<evidence type="ECO:0000256" key="11">
    <source>
        <dbReference type="ARBA" id="ARBA00023002"/>
    </source>
</evidence>
<organism evidence="21 22">
    <name type="scientific">Eremothecium sinecaudum</name>
    <dbReference type="NCBI Taxonomy" id="45286"/>
    <lineage>
        <taxon>Eukaryota</taxon>
        <taxon>Fungi</taxon>
        <taxon>Dikarya</taxon>
        <taxon>Ascomycota</taxon>
        <taxon>Saccharomycotina</taxon>
        <taxon>Saccharomycetes</taxon>
        <taxon>Saccharomycetales</taxon>
        <taxon>Saccharomycetaceae</taxon>
        <taxon>Eremothecium</taxon>
    </lineage>
</organism>
<evidence type="ECO:0000256" key="19">
    <source>
        <dbReference type="ARBA" id="ARBA00048930"/>
    </source>
</evidence>
<evidence type="ECO:0000256" key="4">
    <source>
        <dbReference type="ARBA" id="ARBA00006484"/>
    </source>
</evidence>
<dbReference type="OrthoDB" id="10267115at2759"/>
<keyword evidence="8" id="KW-0521">NADP</keyword>
<comment type="similarity">
    <text evidence="4">Belongs to the short-chain dehydrogenases/reductases (SDR) family.</text>
</comment>
<keyword evidence="5 20" id="KW-0812">Transmembrane</keyword>
<dbReference type="Proteomes" id="UP000243052">
    <property type="component" value="Chromosome ii"/>
</dbReference>
<sequence>MKYQLDDQVVLISGGSQGLGRAYAKKYIQDSNSTVIIVSRSKAKLQKAAEGITGEGSFCELEDYTEDCRLVYCSCDLSVYDSVAEMFKLLESKQIKVTQVLFCAGGAVPKLFKDLSGAELLAGVTMNYSTAVYLAHASLRHGARHLVLFSSSAGAYPFIGYGQYAPLKAAIRSLVAILRQEHPEARISCIYPGNFASEGYEEESRTKPAITSIIEGSSHAISCDECCDKIIRSLKSGYDDIPTDFVGWLLLACSMGFNVHSTTYFLWPLGWILGAIANLIVVPIYMIMCSWDIKKWMRKQDQVKNGHSETKSD</sequence>
<keyword evidence="22" id="KW-1185">Reference proteome</keyword>
<keyword evidence="10 20" id="KW-1133">Transmembrane helix</keyword>
<comment type="function">
    <text evidence="18">Catalyzes the reduction of 3'-oxosphinganine (3-ketodihydrosphingosine/KDS) to sphinganine (dihydrosphingosine/DHS), the second step of de novo sphingolipid biosynthesis.</text>
</comment>
<dbReference type="AlphaFoldDB" id="A0A120K1E4"/>
<evidence type="ECO:0000313" key="21">
    <source>
        <dbReference type="EMBL" id="AMD19292.1"/>
    </source>
</evidence>
<keyword evidence="11" id="KW-0560">Oxidoreductase</keyword>
<protein>
    <recommendedName>
        <fullName evidence="15">3-ketodihydrosphingosine reductase TSC10</fullName>
        <ecNumber evidence="14">1.1.1.102</ecNumber>
    </recommendedName>
    <alternativeName>
        <fullName evidence="17">3-dehydrosphinganine reductase</fullName>
    </alternativeName>
    <alternativeName>
        <fullName evidence="16">KDS reductase</fullName>
    </alternativeName>
</protein>
<dbReference type="Gene3D" id="3.40.50.720">
    <property type="entry name" value="NAD(P)-binding Rossmann-like Domain"/>
    <property type="match status" value="1"/>
</dbReference>
<dbReference type="GeneID" id="28721568"/>
<dbReference type="SUPFAM" id="SSF51735">
    <property type="entry name" value="NAD(P)-binding Rossmann-fold domains"/>
    <property type="match status" value="1"/>
</dbReference>
<evidence type="ECO:0000256" key="8">
    <source>
        <dbReference type="ARBA" id="ARBA00022857"/>
    </source>
</evidence>
<evidence type="ECO:0000256" key="1">
    <source>
        <dbReference type="ARBA" id="ARBA00004586"/>
    </source>
</evidence>
<comment type="catalytic activity">
    <reaction evidence="19">
        <text>sphinganine + NADP(+) = 3-oxosphinganine + NADPH + H(+)</text>
        <dbReference type="Rhea" id="RHEA:22640"/>
        <dbReference type="ChEBI" id="CHEBI:15378"/>
        <dbReference type="ChEBI" id="CHEBI:57783"/>
        <dbReference type="ChEBI" id="CHEBI:57817"/>
        <dbReference type="ChEBI" id="CHEBI:58299"/>
        <dbReference type="ChEBI" id="CHEBI:58349"/>
        <dbReference type="EC" id="1.1.1.102"/>
    </reaction>
    <physiologicalReaction direction="right-to-left" evidence="19">
        <dbReference type="Rhea" id="RHEA:22642"/>
    </physiologicalReaction>
</comment>
<evidence type="ECO:0000256" key="14">
    <source>
        <dbReference type="ARBA" id="ARBA00026112"/>
    </source>
</evidence>
<dbReference type="GO" id="GO:0030148">
    <property type="term" value="P:sphingolipid biosynthetic process"/>
    <property type="evidence" value="ECO:0007669"/>
    <property type="project" value="InterPro"/>
</dbReference>
<dbReference type="PANTHER" id="PTHR43550:SF3">
    <property type="entry name" value="3-KETODIHYDROSPHINGOSINE REDUCTASE"/>
    <property type="match status" value="1"/>
</dbReference>
<reference evidence="21 22" key="1">
    <citation type="submission" date="2016-01" db="EMBL/GenBank/DDBJ databases">
        <title>Genome sequence of the yeast Holleya sinecauda.</title>
        <authorList>
            <person name="Dietrich F.S."/>
        </authorList>
    </citation>
    <scope>NUCLEOTIDE SEQUENCE [LARGE SCALE GENOMIC DNA]</scope>
    <source>
        <strain evidence="21 22">ATCC 58844</strain>
    </source>
</reference>
<dbReference type="UniPathway" id="UPA00222"/>
<dbReference type="InterPro" id="IPR045022">
    <property type="entry name" value="KDSR-like"/>
</dbReference>
<dbReference type="InterPro" id="IPR002347">
    <property type="entry name" value="SDR_fam"/>
</dbReference>
<dbReference type="InterPro" id="IPR036291">
    <property type="entry name" value="NAD(P)-bd_dom_sf"/>
</dbReference>
<dbReference type="CDD" id="cd08939">
    <property type="entry name" value="KDSR-like_SDR_c"/>
    <property type="match status" value="1"/>
</dbReference>
<dbReference type="EC" id="1.1.1.102" evidence="14"/>
<feature type="transmembrane region" description="Helical" evidence="20">
    <location>
        <begin position="264"/>
        <end position="288"/>
    </location>
</feature>
<dbReference type="GO" id="GO:0047560">
    <property type="term" value="F:3-dehydrosphinganine reductase activity"/>
    <property type="evidence" value="ECO:0007669"/>
    <property type="project" value="UniProtKB-EC"/>
</dbReference>
<evidence type="ECO:0000256" key="12">
    <source>
        <dbReference type="ARBA" id="ARBA00023098"/>
    </source>
</evidence>
<evidence type="ECO:0000256" key="3">
    <source>
        <dbReference type="ARBA" id="ARBA00004991"/>
    </source>
</evidence>
<comment type="pathway">
    <text evidence="3">Sphingolipid metabolism.</text>
</comment>
<evidence type="ECO:0000256" key="6">
    <source>
        <dbReference type="ARBA" id="ARBA00022741"/>
    </source>
</evidence>
<dbReference type="EMBL" id="CP014242">
    <property type="protein sequence ID" value="AMD19292.1"/>
    <property type="molecule type" value="Genomic_DNA"/>
</dbReference>
<dbReference type="GO" id="GO:0005789">
    <property type="term" value="C:endoplasmic reticulum membrane"/>
    <property type="evidence" value="ECO:0007669"/>
    <property type="project" value="UniProtKB-SubCell"/>
</dbReference>
<dbReference type="Pfam" id="PF00106">
    <property type="entry name" value="adh_short"/>
    <property type="match status" value="1"/>
</dbReference>
<proteinExistence type="inferred from homology"/>
<evidence type="ECO:0000256" key="18">
    <source>
        <dbReference type="ARBA" id="ARBA00044737"/>
    </source>
</evidence>
<dbReference type="PANTHER" id="PTHR43550">
    <property type="entry name" value="3-KETODIHYDROSPHINGOSINE REDUCTASE"/>
    <property type="match status" value="1"/>
</dbReference>
<evidence type="ECO:0000256" key="2">
    <source>
        <dbReference type="ARBA" id="ARBA00004760"/>
    </source>
</evidence>
<accession>A0A120K1E4</accession>
<evidence type="ECO:0000256" key="16">
    <source>
        <dbReference type="ARBA" id="ARBA00029797"/>
    </source>
</evidence>
<evidence type="ECO:0000313" key="22">
    <source>
        <dbReference type="Proteomes" id="UP000243052"/>
    </source>
</evidence>
<dbReference type="GO" id="GO:0000166">
    <property type="term" value="F:nucleotide binding"/>
    <property type="evidence" value="ECO:0007669"/>
    <property type="project" value="UniProtKB-KW"/>
</dbReference>